<comment type="caution">
    <text evidence="2">The sequence shown here is derived from an EMBL/GenBank/DDBJ whole genome shotgun (WGS) entry which is preliminary data.</text>
</comment>
<keyword evidence="3" id="KW-1185">Reference proteome</keyword>
<evidence type="ECO:0000313" key="2">
    <source>
        <dbReference type="EMBL" id="EAT17350.1"/>
    </source>
</evidence>
<gene>
    <name evidence="2" type="ORF">Dace_3216</name>
</gene>
<keyword evidence="1" id="KW-0472">Membrane</keyword>
<reference evidence="2" key="1">
    <citation type="submission" date="2006-05" db="EMBL/GenBank/DDBJ databases">
        <title>Annotation of the draft genome assembly of Desulfuromonas acetoxidans DSM 684.</title>
        <authorList>
            <consortium name="US DOE Joint Genome Institute (JGI-ORNL)"/>
            <person name="Larimer F."/>
            <person name="Land M."/>
            <person name="Hauser L."/>
        </authorList>
    </citation>
    <scope>NUCLEOTIDE SEQUENCE [LARGE SCALE GENOMIC DNA]</scope>
    <source>
        <strain evidence="2">DSM 684</strain>
    </source>
</reference>
<feature type="transmembrane region" description="Helical" evidence="1">
    <location>
        <begin position="36"/>
        <end position="59"/>
    </location>
</feature>
<evidence type="ECO:0000256" key="1">
    <source>
        <dbReference type="SAM" id="Phobius"/>
    </source>
</evidence>
<evidence type="ECO:0000313" key="3">
    <source>
        <dbReference type="Proteomes" id="UP000005695"/>
    </source>
</evidence>
<accession>Q1K3V3</accession>
<keyword evidence="1" id="KW-1133">Transmembrane helix</keyword>
<dbReference type="Proteomes" id="UP000005695">
    <property type="component" value="Unassembled WGS sequence"/>
</dbReference>
<reference evidence="2" key="2">
    <citation type="submission" date="2006-05" db="EMBL/GenBank/DDBJ databases">
        <title>Sequencing of the draft genome and assembly of Desulfuromonas acetoxidans DSM 684.</title>
        <authorList>
            <consortium name="US DOE Joint Genome Institute (JGI-PGF)"/>
            <person name="Copeland A."/>
            <person name="Lucas S."/>
            <person name="Lapidus A."/>
            <person name="Barry K."/>
            <person name="Detter J.C."/>
            <person name="Glavina del Rio T."/>
            <person name="Hammon N."/>
            <person name="Israni S."/>
            <person name="Dalin E."/>
            <person name="Tice H."/>
            <person name="Bruce D."/>
            <person name="Pitluck S."/>
            <person name="Richardson P."/>
        </authorList>
    </citation>
    <scope>NUCLEOTIDE SEQUENCE [LARGE SCALE GENOMIC DNA]</scope>
    <source>
        <strain evidence="2">DSM 684</strain>
    </source>
</reference>
<keyword evidence="1" id="KW-0812">Transmembrane</keyword>
<dbReference type="EMBL" id="AAEW02000001">
    <property type="protein sequence ID" value="EAT17350.1"/>
    <property type="molecule type" value="Genomic_DNA"/>
</dbReference>
<name>Q1K3V3_DESA6</name>
<protein>
    <submittedName>
        <fullName evidence="2">Uncharacterized protein</fullName>
    </submittedName>
</protein>
<organism evidence="2 3">
    <name type="scientific">Desulfuromonas acetoxidans (strain DSM 684 / 11070)</name>
    <dbReference type="NCBI Taxonomy" id="281689"/>
    <lineage>
        <taxon>Bacteria</taxon>
        <taxon>Pseudomonadati</taxon>
        <taxon>Thermodesulfobacteriota</taxon>
        <taxon>Desulfuromonadia</taxon>
        <taxon>Desulfuromonadales</taxon>
        <taxon>Desulfuromonadaceae</taxon>
        <taxon>Desulfuromonas</taxon>
    </lineage>
</organism>
<proteinExistence type="predicted"/>
<dbReference type="AlphaFoldDB" id="Q1K3V3"/>
<sequence>MKRIMTPLLLTALAIVVVIDPWLHHHTPLSTQPVGLFVLISLGGCLLCVAIALVLAPLLSRREDYYD</sequence>
<dbReference type="RefSeq" id="WP_005997645.1">
    <property type="nucleotide sequence ID" value="NZ_AAEW02000001.1"/>
</dbReference>
<feature type="transmembrane region" description="Helical" evidence="1">
    <location>
        <begin position="7"/>
        <end position="24"/>
    </location>
</feature>